<keyword evidence="7" id="KW-1185">Reference proteome</keyword>
<feature type="transmembrane region" description="Helical" evidence="4">
    <location>
        <begin position="146"/>
        <end position="165"/>
    </location>
</feature>
<dbReference type="GO" id="GO:0022857">
    <property type="term" value="F:transmembrane transporter activity"/>
    <property type="evidence" value="ECO:0007669"/>
    <property type="project" value="InterPro"/>
</dbReference>
<dbReference type="Gene3D" id="1.20.1250.20">
    <property type="entry name" value="MFS general substrate transporter like domains"/>
    <property type="match status" value="1"/>
</dbReference>
<feature type="transmembrane region" description="Helical" evidence="4">
    <location>
        <begin position="290"/>
        <end position="308"/>
    </location>
</feature>
<evidence type="ECO:0000256" key="2">
    <source>
        <dbReference type="ARBA" id="ARBA00022989"/>
    </source>
</evidence>
<evidence type="ECO:0000256" key="4">
    <source>
        <dbReference type="SAM" id="Phobius"/>
    </source>
</evidence>
<dbReference type="PANTHER" id="PTHR23534">
    <property type="entry name" value="MFS PERMEASE"/>
    <property type="match status" value="1"/>
</dbReference>
<feature type="domain" description="Major facilitator superfamily (MFS) profile" evidence="5">
    <location>
        <begin position="222"/>
        <end position="412"/>
    </location>
</feature>
<dbReference type="InterPro" id="IPR020846">
    <property type="entry name" value="MFS_dom"/>
</dbReference>
<keyword evidence="1 4" id="KW-0812">Transmembrane</keyword>
<feature type="transmembrane region" description="Helical" evidence="4">
    <location>
        <begin position="107"/>
        <end position="125"/>
    </location>
</feature>
<feature type="transmembrane region" description="Helical" evidence="4">
    <location>
        <begin position="314"/>
        <end position="336"/>
    </location>
</feature>
<dbReference type="PANTHER" id="PTHR23534:SF1">
    <property type="entry name" value="MAJOR FACILITATOR SUPERFAMILY PROTEIN"/>
    <property type="match status" value="1"/>
</dbReference>
<feature type="transmembrane region" description="Helical" evidence="4">
    <location>
        <begin position="177"/>
        <end position="195"/>
    </location>
</feature>
<sequence length="412" mass="44603">MLQNERRRSVDPTFMPRNVWVLTLAQAFAMSATPMMMLLGGLIGAELAPTPALATLPIAIMVIGVAVSVVPVSRLMRRFGRKKIFLLGSGLGASGGLLAAFATQAQLFVPFCLSGLLLGSAGAIVQQYRFAAMESVAALDSAKAASRVLVGGLVAAIMGPELAVLGENLFATPHVGAFLFLICVCLMAGLVLCFYQENRQDKPAHAASHQAVRPLGNILLQPSIWTAIGAATIGYGMMSFIMTATPLHMHHMEHYSLADTKWVIQSHIIAMYFPSLFSGYLVAKFGTSRMMLVGLAAYGVTITVALLGRELLNYWVALVLLGVGWNLLFVAGTVLLPRYYHSEERFKVQAFNDAFVFGSQALASLSAGWVLHWLGWEVMLLTCIPLLAIHLLLMAWGRVPLRLANEQKIDET</sequence>
<feature type="transmembrane region" description="Helical" evidence="4">
    <location>
        <begin position="51"/>
        <end position="72"/>
    </location>
</feature>
<feature type="transmembrane region" description="Helical" evidence="4">
    <location>
        <begin position="378"/>
        <end position="399"/>
    </location>
</feature>
<name>A3QBH6_SHELP</name>
<feature type="transmembrane region" description="Helical" evidence="4">
    <location>
        <begin position="20"/>
        <end position="45"/>
    </location>
</feature>
<dbReference type="EMBL" id="CP000606">
    <property type="protein sequence ID" value="ABO22824.1"/>
    <property type="molecule type" value="Genomic_DNA"/>
</dbReference>
<dbReference type="InterPro" id="IPR011701">
    <property type="entry name" value="MFS"/>
</dbReference>
<reference evidence="6 7" key="1">
    <citation type="submission" date="2007-03" db="EMBL/GenBank/DDBJ databases">
        <title>Complete sequence of Shewanella loihica PV-4.</title>
        <authorList>
            <consortium name="US DOE Joint Genome Institute"/>
            <person name="Copeland A."/>
            <person name="Lucas S."/>
            <person name="Lapidus A."/>
            <person name="Barry K."/>
            <person name="Detter J.C."/>
            <person name="Glavina del Rio T."/>
            <person name="Hammon N."/>
            <person name="Israni S."/>
            <person name="Dalin E."/>
            <person name="Tice H."/>
            <person name="Pitluck S."/>
            <person name="Chain P."/>
            <person name="Malfatti S."/>
            <person name="Shin M."/>
            <person name="Vergez L."/>
            <person name="Schmutz J."/>
            <person name="Larimer F."/>
            <person name="Land M."/>
            <person name="Hauser L."/>
            <person name="Kyrpides N."/>
            <person name="Mikhailova N."/>
            <person name="Romine M.F."/>
            <person name="Serres G."/>
            <person name="Fredrickson J."/>
            <person name="Tiedje J."/>
            <person name="Richardson P."/>
        </authorList>
    </citation>
    <scope>NUCLEOTIDE SEQUENCE [LARGE SCALE GENOMIC DNA]</scope>
    <source>
        <strain evidence="7">ATCC BAA-1088 / PV-4</strain>
    </source>
</reference>
<dbReference type="HOGENOM" id="CLU_047644_2_0_6"/>
<protein>
    <submittedName>
        <fullName evidence="6">Major facilitator superfamily MFS_1</fullName>
    </submittedName>
</protein>
<evidence type="ECO:0000259" key="5">
    <source>
        <dbReference type="PROSITE" id="PS50850"/>
    </source>
</evidence>
<dbReference type="Proteomes" id="UP000001558">
    <property type="component" value="Chromosome"/>
</dbReference>
<evidence type="ECO:0000256" key="3">
    <source>
        <dbReference type="ARBA" id="ARBA00023136"/>
    </source>
</evidence>
<dbReference type="SUPFAM" id="SSF103473">
    <property type="entry name" value="MFS general substrate transporter"/>
    <property type="match status" value="1"/>
</dbReference>
<keyword evidence="3 4" id="KW-0472">Membrane</keyword>
<dbReference type="AlphaFoldDB" id="A3QBH6"/>
<feature type="transmembrane region" description="Helical" evidence="4">
    <location>
        <begin position="223"/>
        <end position="242"/>
    </location>
</feature>
<proteinExistence type="predicted"/>
<dbReference type="InterPro" id="IPR036259">
    <property type="entry name" value="MFS_trans_sf"/>
</dbReference>
<dbReference type="eggNOG" id="COG0738">
    <property type="taxonomic scope" value="Bacteria"/>
</dbReference>
<gene>
    <name evidence="6" type="ordered locus">Shew_0953</name>
</gene>
<dbReference type="Pfam" id="PF07690">
    <property type="entry name" value="MFS_1"/>
    <property type="match status" value="1"/>
</dbReference>
<keyword evidence="2 4" id="KW-1133">Transmembrane helix</keyword>
<accession>A3QBH6</accession>
<feature type="transmembrane region" description="Helical" evidence="4">
    <location>
        <begin position="84"/>
        <end position="101"/>
    </location>
</feature>
<dbReference type="KEGG" id="slo:Shew_0953"/>
<organism evidence="6 7">
    <name type="scientific">Shewanella loihica (strain ATCC BAA-1088 / PV-4)</name>
    <dbReference type="NCBI Taxonomy" id="323850"/>
    <lineage>
        <taxon>Bacteria</taxon>
        <taxon>Pseudomonadati</taxon>
        <taxon>Pseudomonadota</taxon>
        <taxon>Gammaproteobacteria</taxon>
        <taxon>Alteromonadales</taxon>
        <taxon>Shewanellaceae</taxon>
        <taxon>Shewanella</taxon>
    </lineage>
</organism>
<dbReference type="PROSITE" id="PS50850">
    <property type="entry name" value="MFS"/>
    <property type="match status" value="1"/>
</dbReference>
<evidence type="ECO:0000313" key="6">
    <source>
        <dbReference type="EMBL" id="ABO22824.1"/>
    </source>
</evidence>
<evidence type="ECO:0000256" key="1">
    <source>
        <dbReference type="ARBA" id="ARBA00022692"/>
    </source>
</evidence>
<evidence type="ECO:0000313" key="7">
    <source>
        <dbReference type="Proteomes" id="UP000001558"/>
    </source>
</evidence>